<dbReference type="Gene3D" id="1.25.40.20">
    <property type="entry name" value="Ankyrin repeat-containing domain"/>
    <property type="match status" value="1"/>
</dbReference>
<dbReference type="Proteomes" id="UP000007115">
    <property type="component" value="Unassembled WGS sequence"/>
</dbReference>
<dbReference type="eggNOG" id="KOG2029">
    <property type="taxonomic scope" value="Eukaryota"/>
</dbReference>
<dbReference type="Pfam" id="PF24883">
    <property type="entry name" value="NPHP3_N"/>
    <property type="match status" value="1"/>
</dbReference>
<evidence type="ECO:0000256" key="1">
    <source>
        <dbReference type="ARBA" id="ARBA00022737"/>
    </source>
</evidence>
<evidence type="ECO:0000259" key="2">
    <source>
        <dbReference type="Pfam" id="PF24883"/>
    </source>
</evidence>
<dbReference type="OrthoDB" id="1658288at2759"/>
<protein>
    <recommendedName>
        <fullName evidence="2">Nephrocystin 3-like N-terminal domain-containing protein</fullName>
    </recommendedName>
</protein>
<name>G9MQX8_HYPVG</name>
<feature type="domain" description="Nephrocystin 3-like N-terminal" evidence="2">
    <location>
        <begin position="439"/>
        <end position="562"/>
    </location>
</feature>
<dbReference type="PANTHER" id="PTHR10039:SF5">
    <property type="entry name" value="NACHT DOMAIN-CONTAINING PROTEIN"/>
    <property type="match status" value="1"/>
</dbReference>
<dbReference type="VEuPathDB" id="FungiDB:TRIVIDRAFT_10303"/>
<keyword evidence="4" id="KW-1185">Reference proteome</keyword>
<dbReference type="EMBL" id="ABDF02000006">
    <property type="protein sequence ID" value="EHK22506.1"/>
    <property type="molecule type" value="Genomic_DNA"/>
</dbReference>
<dbReference type="InterPro" id="IPR056884">
    <property type="entry name" value="NPHP3-like_N"/>
</dbReference>
<organism evidence="3 4">
    <name type="scientific">Hypocrea virens (strain Gv29-8 / FGSC 10586)</name>
    <name type="common">Gliocladium virens</name>
    <name type="synonym">Trichoderma virens</name>
    <dbReference type="NCBI Taxonomy" id="413071"/>
    <lineage>
        <taxon>Eukaryota</taxon>
        <taxon>Fungi</taxon>
        <taxon>Dikarya</taxon>
        <taxon>Ascomycota</taxon>
        <taxon>Pezizomycotina</taxon>
        <taxon>Sordariomycetes</taxon>
        <taxon>Hypocreomycetidae</taxon>
        <taxon>Hypocreales</taxon>
        <taxon>Hypocreaceae</taxon>
        <taxon>Trichoderma</taxon>
    </lineage>
</organism>
<dbReference type="GeneID" id="25786707"/>
<reference evidence="3 4" key="1">
    <citation type="journal article" date="2011" name="Genome Biol.">
        <title>Comparative genome sequence analysis underscores mycoparasitism as the ancestral life style of Trichoderma.</title>
        <authorList>
            <person name="Kubicek C.P."/>
            <person name="Herrera-Estrella A."/>
            <person name="Seidl-Seiboth V."/>
            <person name="Martinez D.A."/>
            <person name="Druzhinina I.S."/>
            <person name="Thon M."/>
            <person name="Zeilinger S."/>
            <person name="Casas-Flores S."/>
            <person name="Horwitz B.A."/>
            <person name="Mukherjee P.K."/>
            <person name="Mukherjee M."/>
            <person name="Kredics L."/>
            <person name="Alcaraz L.D."/>
            <person name="Aerts A."/>
            <person name="Antal Z."/>
            <person name="Atanasova L."/>
            <person name="Cervantes-Badillo M.G."/>
            <person name="Challacombe J."/>
            <person name="Chertkov O."/>
            <person name="McCluskey K."/>
            <person name="Coulpier F."/>
            <person name="Deshpande N."/>
            <person name="von Doehren H."/>
            <person name="Ebbole D.J."/>
            <person name="Esquivel-Naranjo E.U."/>
            <person name="Fekete E."/>
            <person name="Flipphi M."/>
            <person name="Glaser F."/>
            <person name="Gomez-Rodriguez E.Y."/>
            <person name="Gruber S."/>
            <person name="Han C."/>
            <person name="Henrissat B."/>
            <person name="Hermosa R."/>
            <person name="Hernandez-Onate M."/>
            <person name="Karaffa L."/>
            <person name="Kosti I."/>
            <person name="Le Crom S."/>
            <person name="Lindquist E."/>
            <person name="Lucas S."/>
            <person name="Luebeck M."/>
            <person name="Luebeck P.S."/>
            <person name="Margeot A."/>
            <person name="Metz B."/>
            <person name="Misra M."/>
            <person name="Nevalainen H."/>
            <person name="Omann M."/>
            <person name="Packer N."/>
            <person name="Perrone G."/>
            <person name="Uresti-Rivera E.E."/>
            <person name="Salamov A."/>
            <person name="Schmoll M."/>
            <person name="Seiboth B."/>
            <person name="Shapiro H."/>
            <person name="Sukno S."/>
            <person name="Tamayo-Ramos J.A."/>
            <person name="Tisch D."/>
            <person name="Wiest A."/>
            <person name="Wilkinson H.H."/>
            <person name="Zhang M."/>
            <person name="Coutinho P.M."/>
            <person name="Kenerley C.M."/>
            <person name="Monte E."/>
            <person name="Baker S.E."/>
            <person name="Grigoriev I.V."/>
        </authorList>
    </citation>
    <scope>NUCLEOTIDE SEQUENCE [LARGE SCALE GENOMIC DNA]</scope>
    <source>
        <strain evidence="4">Gv29-8 / FGSC 10586</strain>
    </source>
</reference>
<keyword evidence="1" id="KW-0677">Repeat</keyword>
<comment type="caution">
    <text evidence="3">The sequence shown here is derived from an EMBL/GenBank/DDBJ whole genome shotgun (WGS) entry which is preliminary data.</text>
</comment>
<dbReference type="InterPro" id="IPR029058">
    <property type="entry name" value="AB_hydrolase_fold"/>
</dbReference>
<evidence type="ECO:0000313" key="3">
    <source>
        <dbReference type="EMBL" id="EHK22506.1"/>
    </source>
</evidence>
<proteinExistence type="predicted"/>
<dbReference type="PANTHER" id="PTHR10039">
    <property type="entry name" value="AMELOGENIN"/>
    <property type="match status" value="1"/>
</dbReference>
<gene>
    <name evidence="3" type="ORF">TRIVIDRAFT_10303</name>
</gene>
<evidence type="ECO:0000313" key="4">
    <source>
        <dbReference type="Proteomes" id="UP000007115"/>
    </source>
</evidence>
<dbReference type="RefSeq" id="XP_013956338.1">
    <property type="nucleotide sequence ID" value="XM_014100863.1"/>
</dbReference>
<dbReference type="HOGENOM" id="CLU_005462_0_0_1"/>
<sequence>MTSVDSKVYRLRGIPEHLDRLGVALLLSRFIPDGDQRDVNVASLALSCEIWARTRTKTATLSFKKLPDVVSRDPAAGEWLLRDLTWEKPLLLDDSFFGLSPLNDVPEYEHHYDCIVMSGLASHPIGSWQPYGRDKSFMWIRDALPHLVPKIKFILYGYDTKLAGSKSFQTVPDIALTFIHTLQQGGWATPGSRKLIFFAHSLGGIILKEAFRMLADSSVRDELILTRTRGAIFFGVPSQGLDVSDLQIMLQGQPNKDSLVKEISKESRFIETLEEQFSGISHLQKMKLLWAYETETTPTVMTVDGKYQRSGPGTVFVSPLSATSQRCNFDSGSTIQINANHSDMVKFSAGSELIDRIAFKLQAMLKIHVEKGDEGGSGPTVTKTTLFQSNILPADAVVDHVDPTVDPEFWDISVVQAIHSPERDSRLEQIDEAAGHSFTWAFEKASVGLTSWLQNDEKLFWISGKPASGKSTFMKYLHNNPLTAEYLRIWHRNVNFVRATFFFHHRGTAIQKSLEGLHRGILSQVLRQAPQSFLAMQPHLTQAYQAAIHANNLGSLSHDLETMIKYCNVNLDAEILTQFHKVLRCEMPLKAFRTMVLQPMVSMGATDDEDLIHQIYLRQDVLMEAQYKDKFNVSGDFSTVESILSEIETQWATNEEIISLVKGWLEAIEITTQLSIFKDILMARRLNESYKAQNTKVQPEDMIKEMLVSWSLQQLSHAITLVTDQQLIDLNLCLFIDALDEHDGPPEFIAQFIKDIASTERTRTRLKILFSSRPWQPFIDAFGHSPGIQIHEFTENDIRELCLHTIRPDKPGSAEIIQLVEEIVKQARGVFLWARLVLNDLVENAARLTASGQNTVDLHATLRDVLKSLPTDLEQYYRTIIERIPYSYRWEAFCLLEVVSKSTERIYLREMSDVLVCANAQNINDIYSQRSRRRKGNASRYTKEHLRAHTGGLIETIDENHQLQLLHQTLAEFVQLPEFKCIVLGERYRIVKENGYTILSKYKVMRHAFYSNSGIKVPVNETLVHYVREAESTTGNSMYFLFRGIIWDGTRENIWTGTGENNVLPKYLILASFTTLEVALACSLKLLLQDTLKHDKETRTMFIFPIVAHMIEQEVVDIGGAIDLLRDMVAQGLQVYSSHFSLLILMDRLHHTTSWTNTFIDFVQRVMTAFFEPGANIEINMDTSNIALTSSHFDELMLSHGRGGTIQALHIPTHYRITKHLLDRGADPNGMTSRNMTPLDCWVRRTQTYVAYHRERAVASALIRRGGRLNVSTRQEWEMSLQATMHPSFKMSPGYYELSFPGWLE</sequence>
<accession>G9MQX8</accession>
<dbReference type="OMA" id="QINANHS"/>
<feature type="non-terminal residue" evidence="3">
    <location>
        <position position="1305"/>
    </location>
</feature>
<dbReference type="SUPFAM" id="SSF53474">
    <property type="entry name" value="alpha/beta-Hydrolases"/>
    <property type="match status" value="1"/>
</dbReference>
<dbReference type="InterPro" id="IPR036770">
    <property type="entry name" value="Ankyrin_rpt-contain_sf"/>
</dbReference>
<dbReference type="InParanoid" id="G9MQX8"/>